<organism evidence="4 5">
    <name type="scientific">Diutina rugosa</name>
    <name type="common">Yeast</name>
    <name type="synonym">Candida rugosa</name>
    <dbReference type="NCBI Taxonomy" id="5481"/>
    <lineage>
        <taxon>Eukaryota</taxon>
        <taxon>Fungi</taxon>
        <taxon>Dikarya</taxon>
        <taxon>Ascomycota</taxon>
        <taxon>Saccharomycotina</taxon>
        <taxon>Pichiomycetes</taxon>
        <taxon>Debaryomycetaceae</taxon>
        <taxon>Diutina</taxon>
    </lineage>
</organism>
<gene>
    <name evidence="4" type="ORF">DIURU_002124</name>
</gene>
<name>A0A642UXT3_DIURU</name>
<dbReference type="RefSeq" id="XP_034013047.1">
    <property type="nucleotide sequence ID" value="XM_034154742.1"/>
</dbReference>
<dbReference type="EMBL" id="SWFT01000065">
    <property type="protein sequence ID" value="KAA8903902.1"/>
    <property type="molecule type" value="Genomic_DNA"/>
</dbReference>
<reference evidence="4 5" key="1">
    <citation type="submission" date="2019-07" db="EMBL/GenBank/DDBJ databases">
        <title>Genome assembly of two rare yeast pathogens: Diutina rugosa and Trichomonascus ciferrii.</title>
        <authorList>
            <person name="Mixao V."/>
            <person name="Saus E."/>
            <person name="Hansen A."/>
            <person name="Lass-Flor C."/>
            <person name="Gabaldon T."/>
        </authorList>
    </citation>
    <scope>NUCLEOTIDE SEQUENCE [LARGE SCALE GENOMIC DNA]</scope>
    <source>
        <strain evidence="4 5">CBS 613</strain>
    </source>
</reference>
<feature type="transmembrane region" description="Helical" evidence="1">
    <location>
        <begin position="294"/>
        <end position="315"/>
    </location>
</feature>
<feature type="transmembrane region" description="Helical" evidence="1">
    <location>
        <begin position="269"/>
        <end position="288"/>
    </location>
</feature>
<feature type="transmembrane region" description="Helical" evidence="1">
    <location>
        <begin position="394"/>
        <end position="418"/>
    </location>
</feature>
<dbReference type="InterPro" id="IPR056337">
    <property type="entry name" value="LHD_YVC1"/>
</dbReference>
<accession>A0A642UXT3</accession>
<evidence type="ECO:0000256" key="1">
    <source>
        <dbReference type="SAM" id="Phobius"/>
    </source>
</evidence>
<dbReference type="VEuPathDB" id="FungiDB:DIURU_002124"/>
<evidence type="ECO:0000313" key="4">
    <source>
        <dbReference type="EMBL" id="KAA8903902.1"/>
    </source>
</evidence>
<dbReference type="Proteomes" id="UP000449547">
    <property type="component" value="Unassembled WGS sequence"/>
</dbReference>
<feature type="domain" description="YVC1 N-terminal linker helical" evidence="2">
    <location>
        <begin position="78"/>
        <end position="236"/>
    </location>
</feature>
<keyword evidence="1" id="KW-0472">Membrane</keyword>
<keyword evidence="1" id="KW-0812">Transmembrane</keyword>
<dbReference type="Pfam" id="PF23317">
    <property type="entry name" value="YVC1_C"/>
    <property type="match status" value="1"/>
</dbReference>
<evidence type="ECO:0000259" key="3">
    <source>
        <dbReference type="Pfam" id="PF23317"/>
    </source>
</evidence>
<proteinExistence type="predicted"/>
<evidence type="ECO:0000313" key="5">
    <source>
        <dbReference type="Proteomes" id="UP000449547"/>
    </source>
</evidence>
<feature type="transmembrane region" description="Helical" evidence="1">
    <location>
        <begin position="327"/>
        <end position="350"/>
    </location>
</feature>
<dbReference type="InterPro" id="IPR056336">
    <property type="entry name" value="YVC1_C"/>
</dbReference>
<dbReference type="AlphaFoldDB" id="A0A642UXT3"/>
<dbReference type="Pfam" id="PF23190">
    <property type="entry name" value="LHD_TRPY1"/>
    <property type="match status" value="1"/>
</dbReference>
<dbReference type="PANTHER" id="PTHR35859">
    <property type="entry name" value="NONSELECTIVE CATION CHANNEL PROTEIN"/>
    <property type="match status" value="1"/>
</dbReference>
<keyword evidence="5" id="KW-1185">Reference proteome</keyword>
<feature type="transmembrane region" description="Helical" evidence="1">
    <location>
        <begin position="356"/>
        <end position="374"/>
    </location>
</feature>
<feature type="domain" description="Calcium channel YVC1-like C-terminal transmembrane" evidence="3">
    <location>
        <begin position="276"/>
        <end position="495"/>
    </location>
</feature>
<feature type="transmembrane region" description="Helical" evidence="1">
    <location>
        <begin position="452"/>
        <end position="477"/>
    </location>
</feature>
<dbReference type="PANTHER" id="PTHR35859:SF4">
    <property type="entry name" value="MEMBRANE CHANNEL PROTEIN, PUTATIVE (AFU_ORTHOLOGUE AFUA_6G11300)-RELATED"/>
    <property type="match status" value="1"/>
</dbReference>
<sequence>MGIGRSNPTNIAFTTALPQDDQILNIEYFEFKSIYFRVQELVNKQVNISLKYDQLKLPEIHHTIIKPISEEMFHLADTNVIFRKFTRHYNFTHNELAVKYGMNNTFESIEQSKPNISSQLIFILLLLRHEYLLQAARNLVMFELLKTKATVCEILAIRALREFDSLHLTNSLFLTPLNCNLFPSKSRESFNTLELSIISKAYKFLSQPVIIKVINRFHNGELIFKRDSSAEMTEKKQLIGGSKVASYRYEKISFGEVSRRVNVVPKYQAIVFNVQMFSLLITYLLMISVEHTTLHQVVQILFWLIAINYNFDVCLKLSQIEFRYLRLVVWTYIDLILLSILDICLCLELMGSNHFGYVFSLVPIVLLPRLMSIFNNYKFFNLLVISSERMAMSLIGLVCVFFTMISGFYFSFIALSYSQSGSEILFNMVKVFFGFTPSVWDNWDDYNALGKVILMAYLFLIEFIISSILAILLSGVFAKVHQKNDEEFHLMQAVYLALAINQGRLNQKQLFWGKSTWAYPWKLASNFVSSANAYLRLPIVVAIYVYEIIQTTPATTDKNFTFLEKELDMFGEEDTRHLSRFTTFSENYDDDLSVTKSRVNIAFKRRRSTLERNRGPTLANKTFFGSLQMSNSQLKTVQSVSTFGAANIRTASTDSTFIDELLRKKYHKDEDLKWDELKLSHSKETSPVCSSNERIIEKLIQVEQLINRLVGDQYKDVSNSVIEYSVFDPDETFEQSSVYDAEEAC</sequence>
<dbReference type="GeneID" id="54780775"/>
<evidence type="ECO:0008006" key="6">
    <source>
        <dbReference type="Google" id="ProtNLM"/>
    </source>
</evidence>
<protein>
    <recommendedName>
        <fullName evidence="6">Ion transport domain-containing protein</fullName>
    </recommendedName>
</protein>
<dbReference type="OMA" id="ILYFKMA"/>
<evidence type="ECO:0000259" key="2">
    <source>
        <dbReference type="Pfam" id="PF23190"/>
    </source>
</evidence>
<dbReference type="OrthoDB" id="2373987at2759"/>
<keyword evidence="1" id="KW-1133">Transmembrane helix</keyword>
<dbReference type="InterPro" id="IPR052971">
    <property type="entry name" value="TRP_calcium_channel"/>
</dbReference>
<comment type="caution">
    <text evidence="4">The sequence shown here is derived from an EMBL/GenBank/DDBJ whole genome shotgun (WGS) entry which is preliminary data.</text>
</comment>